<dbReference type="PANTHER" id="PTHR43255:SF1">
    <property type="entry name" value="IRON-SULFUR-BINDING OXIDOREDUCTASE FADF-RELATED"/>
    <property type="match status" value="1"/>
</dbReference>
<evidence type="ECO:0000256" key="2">
    <source>
        <dbReference type="ARBA" id="ARBA00022723"/>
    </source>
</evidence>
<evidence type="ECO:0000313" key="7">
    <source>
        <dbReference type="EMBL" id="PAF11706.1"/>
    </source>
</evidence>
<dbReference type="Proteomes" id="UP000216133">
    <property type="component" value="Unassembled WGS sequence"/>
</dbReference>
<dbReference type="PANTHER" id="PTHR43255">
    <property type="entry name" value="IRON-SULFUR-BINDING OXIDOREDUCTASE FADF-RELATED-RELATED"/>
    <property type="match status" value="1"/>
</dbReference>
<keyword evidence="2" id="KW-0479">Metal-binding</keyword>
<dbReference type="EMBL" id="NPBS01000868">
    <property type="protein sequence ID" value="PAF11706.1"/>
    <property type="molecule type" value="Genomic_DNA"/>
</dbReference>
<reference evidence="7 8" key="1">
    <citation type="submission" date="2017-07" db="EMBL/GenBank/DDBJ databases">
        <title>Isolation and whole genome analysis of endospore-forming bacteria from heroin.</title>
        <authorList>
            <person name="Kalinowski J."/>
            <person name="Ahrens B."/>
            <person name="Al-Dilaimi A."/>
            <person name="Winkler A."/>
            <person name="Wibberg D."/>
            <person name="Schleenbecker U."/>
            <person name="Ruckert C."/>
            <person name="Wolfel R."/>
            <person name="Grass G."/>
        </authorList>
    </citation>
    <scope>NUCLEOTIDE SEQUENCE [LARGE SCALE GENOMIC DNA]</scope>
    <source>
        <strain evidence="7 8">7523-2</strain>
    </source>
</reference>
<evidence type="ECO:0000256" key="3">
    <source>
        <dbReference type="ARBA" id="ARBA00023002"/>
    </source>
</evidence>
<dbReference type="GO" id="GO:0046872">
    <property type="term" value="F:metal ion binding"/>
    <property type="evidence" value="ECO:0007669"/>
    <property type="project" value="UniProtKB-KW"/>
</dbReference>
<dbReference type="GO" id="GO:0051539">
    <property type="term" value="F:4 iron, 4 sulfur cluster binding"/>
    <property type="evidence" value="ECO:0007669"/>
    <property type="project" value="UniProtKB-KW"/>
</dbReference>
<dbReference type="InterPro" id="IPR051460">
    <property type="entry name" value="HdrC_iron-sulfur_subunit"/>
</dbReference>
<keyword evidence="4" id="KW-0408">Iron</keyword>
<organism evidence="7 8">
    <name type="scientific">Shouchella clausii</name>
    <name type="common">Alkalihalobacillus clausii</name>
    <dbReference type="NCBI Taxonomy" id="79880"/>
    <lineage>
        <taxon>Bacteria</taxon>
        <taxon>Bacillati</taxon>
        <taxon>Bacillota</taxon>
        <taxon>Bacilli</taxon>
        <taxon>Bacillales</taxon>
        <taxon>Bacillaceae</taxon>
        <taxon>Shouchella</taxon>
    </lineage>
</organism>
<dbReference type="InterPro" id="IPR017896">
    <property type="entry name" value="4Fe4S_Fe-S-bd"/>
</dbReference>
<dbReference type="InterPro" id="IPR017900">
    <property type="entry name" value="4Fe4S_Fe_S_CS"/>
</dbReference>
<comment type="caution">
    <text evidence="7">The sequence shown here is derived from an EMBL/GenBank/DDBJ whole genome shotgun (WGS) entry which is preliminary data.</text>
</comment>
<evidence type="ECO:0000256" key="4">
    <source>
        <dbReference type="ARBA" id="ARBA00023004"/>
    </source>
</evidence>
<dbReference type="Gene3D" id="1.10.1060.10">
    <property type="entry name" value="Alpha-helical ferredoxin"/>
    <property type="match status" value="1"/>
</dbReference>
<dbReference type="GO" id="GO:0016491">
    <property type="term" value="F:oxidoreductase activity"/>
    <property type="evidence" value="ECO:0007669"/>
    <property type="project" value="UniProtKB-KW"/>
</dbReference>
<keyword evidence="3" id="KW-0560">Oxidoreductase</keyword>
<evidence type="ECO:0000259" key="6">
    <source>
        <dbReference type="PROSITE" id="PS51379"/>
    </source>
</evidence>
<feature type="domain" description="4Fe-4S ferredoxin-type" evidence="6">
    <location>
        <begin position="25"/>
        <end position="55"/>
    </location>
</feature>
<gene>
    <name evidence="7" type="ORF">CHH61_25860</name>
</gene>
<protein>
    <recommendedName>
        <fullName evidence="6">4Fe-4S ferredoxin-type domain-containing protein</fullName>
    </recommendedName>
</protein>
<feature type="non-terminal residue" evidence="7">
    <location>
        <position position="1"/>
    </location>
</feature>
<dbReference type="GO" id="GO:0005886">
    <property type="term" value="C:plasma membrane"/>
    <property type="evidence" value="ECO:0007669"/>
    <property type="project" value="TreeGrafter"/>
</dbReference>
<accession>A0A268QW08</accession>
<dbReference type="PROSITE" id="PS51379">
    <property type="entry name" value="4FE4S_FER_2"/>
    <property type="match status" value="1"/>
</dbReference>
<dbReference type="AlphaFoldDB" id="A0A268QW08"/>
<feature type="non-terminal residue" evidence="7">
    <location>
        <position position="71"/>
    </location>
</feature>
<keyword evidence="1" id="KW-0004">4Fe-4S</keyword>
<evidence type="ECO:0000256" key="5">
    <source>
        <dbReference type="ARBA" id="ARBA00023014"/>
    </source>
</evidence>
<keyword evidence="5" id="KW-0411">Iron-sulfur</keyword>
<evidence type="ECO:0000256" key="1">
    <source>
        <dbReference type="ARBA" id="ARBA00022485"/>
    </source>
</evidence>
<name>A0A268QW08_SHOCL</name>
<dbReference type="InterPro" id="IPR009051">
    <property type="entry name" value="Helical_ferredxn"/>
</dbReference>
<evidence type="ECO:0000313" key="8">
    <source>
        <dbReference type="Proteomes" id="UP000216133"/>
    </source>
</evidence>
<dbReference type="PROSITE" id="PS00198">
    <property type="entry name" value="4FE4S_FER_1"/>
    <property type="match status" value="1"/>
</dbReference>
<sequence length="71" mass="8052">KLQKIDFEDETKETFGVGRIEEFRQSQLIDLYACVECGRCTNMCPATGTGKMLSPMDLILRLRDHLTEKGA</sequence>
<dbReference type="Pfam" id="PF12797">
    <property type="entry name" value="Fer4_2"/>
    <property type="match status" value="1"/>
</dbReference>
<dbReference type="SUPFAM" id="SSF46548">
    <property type="entry name" value="alpha-helical ferredoxin"/>
    <property type="match status" value="1"/>
</dbReference>
<proteinExistence type="predicted"/>